<protein>
    <recommendedName>
        <fullName evidence="11">L-dopachrome isomerase</fullName>
        <ecNumber evidence="8">5.3.2.1</ecNumber>
        <ecNumber evidence="7">5.3.3.12</ecNumber>
    </recommendedName>
    <alternativeName>
        <fullName evidence="9">L-dopachrome tautomerase</fullName>
    </alternativeName>
    <alternativeName>
        <fullName evidence="10">Phenylpyruvate tautomerase</fullName>
    </alternativeName>
</protein>
<evidence type="ECO:0000256" key="7">
    <source>
        <dbReference type="ARBA" id="ARBA00038932"/>
    </source>
</evidence>
<comment type="caution">
    <text evidence="12">The sequence shown here is derived from an EMBL/GenBank/DDBJ whole genome shotgun (WGS) entry which is preliminary data.</text>
</comment>
<dbReference type="EC" id="5.3.3.12" evidence="7"/>
<keyword evidence="2" id="KW-0202">Cytokine</keyword>
<dbReference type="GO" id="GO:0004167">
    <property type="term" value="F:dopachrome isomerase activity"/>
    <property type="evidence" value="ECO:0007669"/>
    <property type="project" value="UniProtKB-EC"/>
</dbReference>
<evidence type="ECO:0000256" key="5">
    <source>
        <dbReference type="ARBA" id="ARBA00036735"/>
    </source>
</evidence>
<dbReference type="RefSeq" id="WP_045778437.1">
    <property type="nucleotide sequence ID" value="NZ_LAJX01000045.1"/>
</dbReference>
<dbReference type="Gene3D" id="3.30.429.10">
    <property type="entry name" value="Macrophage Migration Inhibitory Factor"/>
    <property type="match status" value="1"/>
</dbReference>
<evidence type="ECO:0000256" key="8">
    <source>
        <dbReference type="ARBA" id="ARBA00039086"/>
    </source>
</evidence>
<evidence type="ECO:0000256" key="11">
    <source>
        <dbReference type="ARBA" id="ARBA00042730"/>
    </source>
</evidence>
<reference evidence="13" key="1">
    <citation type="submission" date="2015-03" db="EMBL/GenBank/DDBJ databases">
        <title>Draft genome sequence of a novel methanotroph (Sn10-6) isolated from flooded ricefield rhizosphere in India.</title>
        <authorList>
            <person name="Pandit P.S."/>
            <person name="Pore S.D."/>
            <person name="Arora P."/>
            <person name="Kapse N.G."/>
            <person name="Dhakephalkar P.K."/>
            <person name="Rahalkar M.C."/>
        </authorList>
    </citation>
    <scope>NUCLEOTIDE SEQUENCE [LARGE SCALE GENOMIC DNA]</scope>
    <source>
        <strain evidence="13">Sn10-6</strain>
    </source>
</reference>
<reference evidence="12 13" key="2">
    <citation type="journal article" date="2016" name="Microb. Ecol.">
        <title>Genome Characteristics of a Novel Type I Methanotroph (Sn10-6) Isolated from a Flooded Indian Rice Field.</title>
        <authorList>
            <person name="Rahalkar M.C."/>
            <person name="Pandit P.S."/>
            <person name="Dhakephalkar P.K."/>
            <person name="Pore S."/>
            <person name="Arora P."/>
            <person name="Kapse N."/>
        </authorList>
    </citation>
    <scope>NUCLEOTIDE SEQUENCE [LARGE SCALE GENOMIC DNA]</scope>
    <source>
        <strain evidence="12 13">Sn10-6</strain>
    </source>
</reference>
<dbReference type="AlphaFoldDB" id="A0A0F3IKW6"/>
<comment type="catalytic activity">
    <reaction evidence="5">
        <text>3-phenylpyruvate = enol-phenylpyruvate</text>
        <dbReference type="Rhea" id="RHEA:17097"/>
        <dbReference type="ChEBI" id="CHEBI:16815"/>
        <dbReference type="ChEBI" id="CHEBI:18005"/>
        <dbReference type="EC" id="5.3.2.1"/>
    </reaction>
</comment>
<gene>
    <name evidence="12" type="ORF">VZ94_05275</name>
</gene>
<keyword evidence="13" id="KW-1185">Reference proteome</keyword>
<dbReference type="InterPro" id="IPR001398">
    <property type="entry name" value="Macrophage_inhib_fac"/>
</dbReference>
<dbReference type="SUPFAM" id="SSF55331">
    <property type="entry name" value="Tautomerase/MIF"/>
    <property type="match status" value="1"/>
</dbReference>
<keyword evidence="4" id="KW-0413">Isomerase</keyword>
<dbReference type="Proteomes" id="UP000033684">
    <property type="component" value="Unassembled WGS sequence"/>
</dbReference>
<evidence type="ECO:0000256" key="2">
    <source>
        <dbReference type="ARBA" id="ARBA00022514"/>
    </source>
</evidence>
<name>A0A0F3IKW6_9GAMM</name>
<dbReference type="Pfam" id="PF01187">
    <property type="entry name" value="MIF"/>
    <property type="match status" value="1"/>
</dbReference>
<evidence type="ECO:0000256" key="10">
    <source>
        <dbReference type="ARBA" id="ARBA00041912"/>
    </source>
</evidence>
<dbReference type="OrthoDB" id="5769863at2"/>
<dbReference type="EC" id="5.3.2.1" evidence="8"/>
<evidence type="ECO:0000256" key="3">
    <source>
        <dbReference type="ARBA" id="ARBA00022525"/>
    </source>
</evidence>
<dbReference type="InterPro" id="IPR014347">
    <property type="entry name" value="Tautomerase/MIF_sf"/>
</dbReference>
<evidence type="ECO:0000256" key="1">
    <source>
        <dbReference type="ARBA" id="ARBA00004613"/>
    </source>
</evidence>
<accession>A0A0F3IKW6</accession>
<evidence type="ECO:0000256" key="6">
    <source>
        <dbReference type="ARBA" id="ARBA00036823"/>
    </source>
</evidence>
<comment type="catalytic activity">
    <reaction evidence="6">
        <text>L-dopachrome = 5,6-dihydroxyindole-2-carboxylate</text>
        <dbReference type="Rhea" id="RHEA:13041"/>
        <dbReference type="ChEBI" id="CHEBI:16875"/>
        <dbReference type="ChEBI" id="CHEBI:57509"/>
        <dbReference type="EC" id="5.3.3.12"/>
    </reaction>
</comment>
<dbReference type="EMBL" id="LAJX01000045">
    <property type="protein sequence ID" value="KJV07361.1"/>
    <property type="molecule type" value="Genomic_DNA"/>
</dbReference>
<dbReference type="GO" id="GO:0050178">
    <property type="term" value="F:phenylpyruvate tautomerase activity"/>
    <property type="evidence" value="ECO:0007669"/>
    <property type="project" value="UniProtKB-EC"/>
</dbReference>
<dbReference type="PANTHER" id="PTHR11954">
    <property type="entry name" value="D-DOPACHROME DECARBOXYLASE"/>
    <property type="match status" value="1"/>
</dbReference>
<dbReference type="GO" id="GO:0005615">
    <property type="term" value="C:extracellular space"/>
    <property type="evidence" value="ECO:0007669"/>
    <property type="project" value="UniProtKB-KW"/>
</dbReference>
<evidence type="ECO:0000256" key="4">
    <source>
        <dbReference type="ARBA" id="ARBA00023235"/>
    </source>
</evidence>
<organism evidence="12 13">
    <name type="scientific">Methylocucumis oryzae</name>
    <dbReference type="NCBI Taxonomy" id="1632867"/>
    <lineage>
        <taxon>Bacteria</taxon>
        <taxon>Pseudomonadati</taxon>
        <taxon>Pseudomonadota</taxon>
        <taxon>Gammaproteobacteria</taxon>
        <taxon>Methylococcales</taxon>
        <taxon>Methylococcaceae</taxon>
        <taxon>Methylocucumis</taxon>
    </lineage>
</organism>
<dbReference type="PANTHER" id="PTHR11954:SF6">
    <property type="entry name" value="MACROPHAGE MIGRATION INHIBITORY FACTOR"/>
    <property type="match status" value="1"/>
</dbReference>
<evidence type="ECO:0000313" key="13">
    <source>
        <dbReference type="Proteomes" id="UP000033684"/>
    </source>
</evidence>
<keyword evidence="3" id="KW-0964">Secreted</keyword>
<dbReference type="GO" id="GO:0005125">
    <property type="term" value="F:cytokine activity"/>
    <property type="evidence" value="ECO:0007669"/>
    <property type="project" value="UniProtKB-KW"/>
</dbReference>
<sequence length="115" mass="12654">MPYLQVNTNQSITHELSQQLLQELSAVVVKTTGKPERYVMVQLNGGQTMCFAGSTAPLAYLECKSIGLSPMQAKTLSAALSEVLMTQLGLNADRIYIEFSNCPGEYWGWNKSTFA</sequence>
<comment type="subcellular location">
    <subcellularLocation>
        <location evidence="1">Secreted</location>
    </subcellularLocation>
</comment>
<proteinExistence type="predicted"/>
<evidence type="ECO:0000313" key="12">
    <source>
        <dbReference type="EMBL" id="KJV07361.1"/>
    </source>
</evidence>
<evidence type="ECO:0000256" key="9">
    <source>
        <dbReference type="ARBA" id="ARBA00041631"/>
    </source>
</evidence>